<feature type="transmembrane region" description="Helical" evidence="1">
    <location>
        <begin position="16"/>
        <end position="38"/>
    </location>
</feature>
<dbReference type="HOGENOM" id="CLU_1007616_0_0_5"/>
<dbReference type="RefSeq" id="WP_007204981.1">
    <property type="nucleotide sequence ID" value="NZ_CH672414.1"/>
</dbReference>
<keyword evidence="1" id="KW-1133">Transmembrane helix</keyword>
<keyword evidence="1" id="KW-0472">Membrane</keyword>
<comment type="caution">
    <text evidence="2">The sequence shown here is derived from an EMBL/GenBank/DDBJ whole genome shotgun (WGS) entry which is preliminary data.</text>
</comment>
<evidence type="ECO:0000313" key="3">
    <source>
        <dbReference type="Proteomes" id="UP000004507"/>
    </source>
</evidence>
<name>A3V6B9_9RHOB</name>
<evidence type="ECO:0000256" key="1">
    <source>
        <dbReference type="SAM" id="Phobius"/>
    </source>
</evidence>
<dbReference type="EMBL" id="AAMS01000005">
    <property type="protein sequence ID" value="EAQ06443.1"/>
    <property type="molecule type" value="Genomic_DNA"/>
</dbReference>
<gene>
    <name evidence="2" type="ORF">SKA53_05128</name>
</gene>
<dbReference type="Proteomes" id="UP000004507">
    <property type="component" value="Unassembled WGS sequence"/>
</dbReference>
<accession>A3V6B9</accession>
<sequence>MFQRRVINDHDEEESIFISMTDLTVSMMLLLVILLGFFASQFRSASLFDQAEQISEEVSALRLAAAQKDRDIRVLTQSMAAVQAALLTSQAERLALQEKLLAADTAAIAQAARFTEQMAAQQAETAALRSETTALEQKVAGVEGERDRAQSALAQATAEFEDSLTIALSNAAELAARLQTSEALLAAERARAVAREDDLARATEALSVQQANNLASDQLRLAHNTLEKEVIAEAAKVAALQSELQALETLLSAVIQSTILLLDNRAPKRPTAPLSK</sequence>
<evidence type="ECO:0000313" key="2">
    <source>
        <dbReference type="EMBL" id="EAQ06443.1"/>
    </source>
</evidence>
<organism evidence="2 3">
    <name type="scientific">Yoonia vestfoldensis SKA53</name>
    <dbReference type="NCBI Taxonomy" id="314232"/>
    <lineage>
        <taxon>Bacteria</taxon>
        <taxon>Pseudomonadati</taxon>
        <taxon>Pseudomonadota</taxon>
        <taxon>Alphaproteobacteria</taxon>
        <taxon>Rhodobacterales</taxon>
        <taxon>Paracoccaceae</taxon>
        <taxon>Yoonia</taxon>
    </lineage>
</organism>
<keyword evidence="3" id="KW-1185">Reference proteome</keyword>
<protein>
    <submittedName>
        <fullName evidence="2">Uncharacterized protein</fullName>
    </submittedName>
</protein>
<dbReference type="OrthoDB" id="5525824at2"/>
<dbReference type="AlphaFoldDB" id="A3V6B9"/>
<reference evidence="2 3" key="1">
    <citation type="submission" date="2006-01" db="EMBL/GenBank/DDBJ databases">
        <authorList>
            <person name="Hagstrom A."/>
            <person name="Ferriera S."/>
            <person name="Johnson J."/>
            <person name="Kravitz S."/>
            <person name="Halpern A."/>
            <person name="Remington K."/>
            <person name="Beeson K."/>
            <person name="Tran B."/>
            <person name="Rogers Y.-H."/>
            <person name="Friedman R."/>
            <person name="Venter J.C."/>
        </authorList>
    </citation>
    <scope>NUCLEOTIDE SEQUENCE [LARGE SCALE GENOMIC DNA]</scope>
    <source>
        <strain evidence="2 3">SKA53</strain>
    </source>
</reference>
<proteinExistence type="predicted"/>
<keyword evidence="1" id="KW-0812">Transmembrane</keyword>
<dbReference type="STRING" id="314232.SKA53_05128"/>